<dbReference type="InterPro" id="IPR036291">
    <property type="entry name" value="NAD(P)-bd_dom_sf"/>
</dbReference>
<evidence type="ECO:0000313" key="5">
    <source>
        <dbReference type="Proteomes" id="UP000325672"/>
    </source>
</evidence>
<dbReference type="Pfam" id="PF13561">
    <property type="entry name" value="adh_short_C2"/>
    <property type="match status" value="1"/>
</dbReference>
<dbReference type="Gene3D" id="3.40.50.720">
    <property type="entry name" value="NAD(P)-binding Rossmann-like Domain"/>
    <property type="match status" value="1"/>
</dbReference>
<keyword evidence="2" id="KW-0521">NADP</keyword>
<dbReference type="GO" id="GO:0050664">
    <property type="term" value="F:oxidoreductase activity, acting on NAD(P)H, oxygen as acceptor"/>
    <property type="evidence" value="ECO:0007669"/>
    <property type="project" value="TreeGrafter"/>
</dbReference>
<dbReference type="GO" id="GO:0044550">
    <property type="term" value="P:secondary metabolite biosynthetic process"/>
    <property type="evidence" value="ECO:0007669"/>
    <property type="project" value="UniProtKB-ARBA"/>
</dbReference>
<dbReference type="PANTHER" id="PTHR43008">
    <property type="entry name" value="BENZIL REDUCTASE"/>
    <property type="match status" value="1"/>
</dbReference>
<organism evidence="4 5">
    <name type="scientific">Aspergillus pseudotamarii</name>
    <dbReference type="NCBI Taxonomy" id="132259"/>
    <lineage>
        <taxon>Eukaryota</taxon>
        <taxon>Fungi</taxon>
        <taxon>Dikarya</taxon>
        <taxon>Ascomycota</taxon>
        <taxon>Pezizomycotina</taxon>
        <taxon>Eurotiomycetes</taxon>
        <taxon>Eurotiomycetidae</taxon>
        <taxon>Eurotiales</taxon>
        <taxon>Aspergillaceae</taxon>
        <taxon>Aspergillus</taxon>
        <taxon>Aspergillus subgen. Circumdati</taxon>
    </lineage>
</organism>
<reference evidence="4 5" key="1">
    <citation type="submission" date="2019-04" db="EMBL/GenBank/DDBJ databases">
        <title>Friends and foes A comparative genomics study of 23 Aspergillus species from section Flavi.</title>
        <authorList>
            <consortium name="DOE Joint Genome Institute"/>
            <person name="Kjaerbolling I."/>
            <person name="Vesth T."/>
            <person name="Frisvad J.C."/>
            <person name="Nybo J.L."/>
            <person name="Theobald S."/>
            <person name="Kildgaard S."/>
            <person name="Isbrandt T."/>
            <person name="Kuo A."/>
            <person name="Sato A."/>
            <person name="Lyhne E.K."/>
            <person name="Kogle M.E."/>
            <person name="Wiebenga A."/>
            <person name="Kun R.S."/>
            <person name="Lubbers R.J."/>
            <person name="Makela M.R."/>
            <person name="Barry K."/>
            <person name="Chovatia M."/>
            <person name="Clum A."/>
            <person name="Daum C."/>
            <person name="Haridas S."/>
            <person name="He G."/>
            <person name="LaButti K."/>
            <person name="Lipzen A."/>
            <person name="Mondo S."/>
            <person name="Riley R."/>
            <person name="Salamov A."/>
            <person name="Simmons B.A."/>
            <person name="Magnuson J.K."/>
            <person name="Henrissat B."/>
            <person name="Mortensen U.H."/>
            <person name="Larsen T.O."/>
            <person name="Devries R.P."/>
            <person name="Grigoriev I.V."/>
            <person name="Machida M."/>
            <person name="Baker S.E."/>
            <person name="Andersen M.R."/>
        </authorList>
    </citation>
    <scope>NUCLEOTIDE SEQUENCE [LARGE SCALE GENOMIC DNA]</scope>
    <source>
        <strain evidence="4 5">CBS 117625</strain>
    </source>
</reference>
<evidence type="ECO:0000256" key="2">
    <source>
        <dbReference type="ARBA" id="ARBA00022857"/>
    </source>
</evidence>
<dbReference type="GO" id="GO:0016616">
    <property type="term" value="F:oxidoreductase activity, acting on the CH-OH group of donors, NAD or NADP as acceptor"/>
    <property type="evidence" value="ECO:0007669"/>
    <property type="project" value="UniProtKB-ARBA"/>
</dbReference>
<proteinExistence type="inferred from homology"/>
<dbReference type="FunFam" id="3.40.50.720:FF:000084">
    <property type="entry name" value="Short-chain dehydrogenase reductase"/>
    <property type="match status" value="1"/>
</dbReference>
<dbReference type="GeneID" id="43642563"/>
<dbReference type="PRINTS" id="PR00081">
    <property type="entry name" value="GDHRDH"/>
</dbReference>
<accession>A0A5N6TBV5</accession>
<dbReference type="Proteomes" id="UP000325672">
    <property type="component" value="Unassembled WGS sequence"/>
</dbReference>
<protein>
    <submittedName>
        <fullName evidence="4">NAD(P)-binding protein</fullName>
    </submittedName>
</protein>
<keyword evidence="5" id="KW-1185">Reference proteome</keyword>
<name>A0A5N6TBV5_ASPPS</name>
<dbReference type="SUPFAM" id="SSF51735">
    <property type="entry name" value="NAD(P)-binding Rossmann-fold domains"/>
    <property type="match status" value="1"/>
</dbReference>
<dbReference type="EMBL" id="ML743551">
    <property type="protein sequence ID" value="KAE8143813.1"/>
    <property type="molecule type" value="Genomic_DNA"/>
</dbReference>
<keyword evidence="3" id="KW-0560">Oxidoreductase</keyword>
<dbReference type="RefSeq" id="XP_031919876.1">
    <property type="nucleotide sequence ID" value="XM_032058353.1"/>
</dbReference>
<dbReference type="InterPro" id="IPR020904">
    <property type="entry name" value="Sc_DH/Rdtase_CS"/>
</dbReference>
<evidence type="ECO:0000256" key="1">
    <source>
        <dbReference type="ARBA" id="ARBA00006484"/>
    </source>
</evidence>
<evidence type="ECO:0000256" key="3">
    <source>
        <dbReference type="ARBA" id="ARBA00023002"/>
    </source>
</evidence>
<dbReference type="OrthoDB" id="5325318at2759"/>
<comment type="similarity">
    <text evidence="1">Belongs to the short-chain dehydrogenases/reductases (SDR) family.</text>
</comment>
<dbReference type="AlphaFoldDB" id="A0A5N6TBV5"/>
<dbReference type="PANTHER" id="PTHR43008:SF4">
    <property type="entry name" value="CHAIN DEHYDROGENASE, PUTATIVE (AFU_ORTHOLOGUE AFUA_4G08710)-RELATED"/>
    <property type="match status" value="1"/>
</dbReference>
<gene>
    <name evidence="4" type="ORF">BDV38DRAFT_276883</name>
</gene>
<dbReference type="InterPro" id="IPR002347">
    <property type="entry name" value="SDR_fam"/>
</dbReference>
<sequence length="271" mass="29407">MPDREHLPSSLGNRLSLKGRVILVTGGGRGIGMALTKTCLDAGATVLITDVLPEPDPMLLQWKRTAPEKLLYFRCDLTKKTEVENTFGKILEKVHQIHGIVTAAGICVDKPFLDHTWEDVQKLQADTGTFFAVQHAVKNMKQHGIQGTVLMICSQSWQHVCPGHQLTAYAGSKGFVFSLARSLAHELASDGIRVNTISPGYIATDMNLSIAANRPELLKVFHEAPPLGRVGTPEDLQMASLYLLSDASAYVTGQDIAVDGGMQVSSGNYKL</sequence>
<dbReference type="PROSITE" id="PS00061">
    <property type="entry name" value="ADH_SHORT"/>
    <property type="match status" value="1"/>
</dbReference>
<evidence type="ECO:0000313" key="4">
    <source>
        <dbReference type="EMBL" id="KAE8143813.1"/>
    </source>
</evidence>